<evidence type="ECO:0000313" key="3">
    <source>
        <dbReference type="Proteomes" id="UP001304298"/>
    </source>
</evidence>
<dbReference type="RefSeq" id="WP_323332220.1">
    <property type="nucleotide sequence ID" value="NZ_JAYFSI010000009.1"/>
</dbReference>
<proteinExistence type="predicted"/>
<evidence type="ECO:0000313" key="2">
    <source>
        <dbReference type="EMBL" id="MEA5364436.1"/>
    </source>
</evidence>
<accession>A0ABU5RDT8</accession>
<dbReference type="GO" id="GO:0016787">
    <property type="term" value="F:hydrolase activity"/>
    <property type="evidence" value="ECO:0007669"/>
    <property type="project" value="UniProtKB-KW"/>
</dbReference>
<dbReference type="Proteomes" id="UP001304298">
    <property type="component" value="Unassembled WGS sequence"/>
</dbReference>
<protein>
    <submittedName>
        <fullName evidence="2">Alpha/beta hydrolase</fullName>
    </submittedName>
</protein>
<gene>
    <name evidence="2" type="ORF">VA596_33235</name>
</gene>
<dbReference type="InterPro" id="IPR029058">
    <property type="entry name" value="AB_hydrolase_fold"/>
</dbReference>
<feature type="domain" description="Serine aminopeptidase S33" evidence="1">
    <location>
        <begin position="22"/>
        <end position="266"/>
    </location>
</feature>
<organism evidence="2 3">
    <name type="scientific">Amycolatopsis heterodermiae</name>
    <dbReference type="NCBI Taxonomy" id="3110235"/>
    <lineage>
        <taxon>Bacteria</taxon>
        <taxon>Bacillati</taxon>
        <taxon>Actinomycetota</taxon>
        <taxon>Actinomycetes</taxon>
        <taxon>Pseudonocardiales</taxon>
        <taxon>Pseudonocardiaceae</taxon>
        <taxon>Amycolatopsis</taxon>
    </lineage>
</organism>
<keyword evidence="3" id="KW-1185">Reference proteome</keyword>
<dbReference type="Pfam" id="PF12146">
    <property type="entry name" value="Hydrolase_4"/>
    <property type="match status" value="1"/>
</dbReference>
<comment type="caution">
    <text evidence="2">The sequence shown here is derived from an EMBL/GenBank/DDBJ whole genome shotgun (WGS) entry which is preliminary data.</text>
</comment>
<sequence length="282" mass="30670">MPDETFTLPDAVTAYRWDPAGPPVGVLQLTHGMGEHVLRYDRVARAFTERGFAVYGQDHRGHGASIRDVPGDLGPDGWPALVADIGVLTRHVRAERPGLPVVLLAHSMGSFAAQQYLLDHSADVDAVILTGTAALDVLEPALDLDQPLDLAMFNAPFQPPRTDYDWLSRDESEVDAYVADPLCGFGIDPANTKAMFAGARRLADPAAVHGMREDLPMYLAVGDQDPVNGNLALFDVLVQRYRDAGIKDLTAKVYPGARHEILNETNRAEVVAELLAWAEKVV</sequence>
<dbReference type="Gene3D" id="3.40.50.1820">
    <property type="entry name" value="alpha/beta hydrolase"/>
    <property type="match status" value="1"/>
</dbReference>
<reference evidence="2 3" key="1">
    <citation type="submission" date="2023-12" db="EMBL/GenBank/DDBJ databases">
        <title>Amycolatopsis sp. V23-08.</title>
        <authorList>
            <person name="Somphong A."/>
        </authorList>
    </citation>
    <scope>NUCLEOTIDE SEQUENCE [LARGE SCALE GENOMIC DNA]</scope>
    <source>
        <strain evidence="2 3">V23-08</strain>
    </source>
</reference>
<dbReference type="SUPFAM" id="SSF53474">
    <property type="entry name" value="alpha/beta-Hydrolases"/>
    <property type="match status" value="1"/>
</dbReference>
<dbReference type="InterPro" id="IPR051044">
    <property type="entry name" value="MAG_DAG_Lipase"/>
</dbReference>
<dbReference type="InterPro" id="IPR022742">
    <property type="entry name" value="Hydrolase_4"/>
</dbReference>
<evidence type="ECO:0000259" key="1">
    <source>
        <dbReference type="Pfam" id="PF12146"/>
    </source>
</evidence>
<dbReference type="PANTHER" id="PTHR11614">
    <property type="entry name" value="PHOSPHOLIPASE-RELATED"/>
    <property type="match status" value="1"/>
</dbReference>
<dbReference type="EMBL" id="JAYFSI010000009">
    <property type="protein sequence ID" value="MEA5364436.1"/>
    <property type="molecule type" value="Genomic_DNA"/>
</dbReference>
<keyword evidence="2" id="KW-0378">Hydrolase</keyword>
<name>A0ABU5RDT8_9PSEU</name>